<keyword evidence="2" id="KW-1185">Reference proteome</keyword>
<dbReference type="EMBL" id="CAJNOR010000206">
    <property type="protein sequence ID" value="CAF0839646.1"/>
    <property type="molecule type" value="Genomic_DNA"/>
</dbReference>
<sequence>MSSLPNKTTTTTTTTTGAATTPVVYSKFVNASQLLASVKSNMNIESEDISDQELLEMAIMFEKEHPECVSTVTK</sequence>
<evidence type="ECO:0000313" key="1">
    <source>
        <dbReference type="EMBL" id="CAF0839646.1"/>
    </source>
</evidence>
<organism evidence="1 2">
    <name type="scientific">Adineta ricciae</name>
    <name type="common">Rotifer</name>
    <dbReference type="NCBI Taxonomy" id="249248"/>
    <lineage>
        <taxon>Eukaryota</taxon>
        <taxon>Metazoa</taxon>
        <taxon>Spiralia</taxon>
        <taxon>Gnathifera</taxon>
        <taxon>Rotifera</taxon>
        <taxon>Eurotatoria</taxon>
        <taxon>Bdelloidea</taxon>
        <taxon>Adinetida</taxon>
        <taxon>Adinetidae</taxon>
        <taxon>Adineta</taxon>
    </lineage>
</organism>
<comment type="caution">
    <text evidence="1">The sequence shown here is derived from an EMBL/GenBank/DDBJ whole genome shotgun (WGS) entry which is preliminary data.</text>
</comment>
<name>A0A813VME3_ADIRI</name>
<dbReference type="Proteomes" id="UP000663828">
    <property type="component" value="Unassembled WGS sequence"/>
</dbReference>
<evidence type="ECO:0000313" key="2">
    <source>
        <dbReference type="Proteomes" id="UP000663828"/>
    </source>
</evidence>
<gene>
    <name evidence="1" type="ORF">XAT740_LOCUS4898</name>
</gene>
<dbReference type="AlphaFoldDB" id="A0A813VME3"/>
<reference evidence="1" key="1">
    <citation type="submission" date="2021-02" db="EMBL/GenBank/DDBJ databases">
        <authorList>
            <person name="Nowell W R."/>
        </authorList>
    </citation>
    <scope>NUCLEOTIDE SEQUENCE</scope>
</reference>
<accession>A0A813VME3</accession>
<proteinExistence type="predicted"/>
<protein>
    <submittedName>
        <fullName evidence="1">Uncharacterized protein</fullName>
    </submittedName>
</protein>